<proteinExistence type="predicted"/>
<dbReference type="RefSeq" id="WP_201919131.1">
    <property type="nucleotide sequence ID" value="NZ_BAABAX010000005.1"/>
</dbReference>
<evidence type="ECO:0000313" key="2">
    <source>
        <dbReference type="Proteomes" id="UP000651057"/>
    </source>
</evidence>
<dbReference type="EMBL" id="JAERQJ010000003">
    <property type="protein sequence ID" value="MBL0683797.1"/>
    <property type="molecule type" value="Genomic_DNA"/>
</dbReference>
<dbReference type="Proteomes" id="UP000651057">
    <property type="component" value="Unassembled WGS sequence"/>
</dbReference>
<accession>A0A936ZT30</accession>
<organism evidence="1 2">
    <name type="scientific">Aquimarina mytili</name>
    <dbReference type="NCBI Taxonomy" id="874423"/>
    <lineage>
        <taxon>Bacteria</taxon>
        <taxon>Pseudomonadati</taxon>
        <taxon>Bacteroidota</taxon>
        <taxon>Flavobacteriia</taxon>
        <taxon>Flavobacteriales</taxon>
        <taxon>Flavobacteriaceae</taxon>
        <taxon>Aquimarina</taxon>
    </lineage>
</organism>
<evidence type="ECO:0000313" key="1">
    <source>
        <dbReference type="EMBL" id="MBL0683797.1"/>
    </source>
</evidence>
<dbReference type="AlphaFoldDB" id="A0A936ZT30"/>
<comment type="caution">
    <text evidence="1">The sequence shown here is derived from an EMBL/GenBank/DDBJ whole genome shotgun (WGS) entry which is preliminary data.</text>
</comment>
<evidence type="ECO:0008006" key="3">
    <source>
        <dbReference type="Google" id="ProtNLM"/>
    </source>
</evidence>
<name>A0A936ZT30_9FLAO</name>
<sequence>MKKLLFCMLGVYCTLTFGQDLPDLTPPTPEVAAMGKYTDIPIGLHTGTANISIPLVNLSESGIDVPVSVNYHSSGIRVNEMSSRVGLGWSLTAGGMINRSVRGIADDLQEGYINTQNTIENFLTLTGTPKDDQIRLVNDKKLDFESDIYNFSFPGYSGKFFFDQNGGIYTHPKSDLKITYTKDNHQKIVGWSVTTAMGITYTFGTIPGTNNYVLEEKYSSVLSENAQLPLSIQAYTSGWYLTEIKHYNGERITFTYQEGTAQIVYYNLLDQNKYLHALGATQGSGNCSTNLQPTATLSEDKYYPKFLTSIQSTQGSIEFSYDHTRVDLKNDFAVTKVELKDNNSTVIESYNLEYDYFTTSPKQYLGMYGDTDQRTKKLYLKAIKQQKGSAINKQHTFSYYQDHIFPERLSFNQDLWGYANGKDNDVFYPSLVYTAPILSGGTMIQIPREVIGADRNVDESFAKTLMLKEITYPTGGKTEFIYEANTLSGGEKFFVGNSLVTKQISGGQLGNDPSKPGQTFTKSFTFNGDGYLYYKIDVEQSCPADYNDCPAIRLYRANGEIIRTFDTQNSALELLNATAGDYTIVIENGPFQTGNYVSIRFFEKVTENGINPNNSKTGGLRIKELRYKDHNGSIVNTKKYNYQTFGNSAISSGQSLNPPVFLKLRVMTSQGCNNDIIYSNARFPLNGQSSLHVGYTNVTEYNTDGTQGKTEYTYDFSKDPNAPLTNILGGEEFLTTPSIDFSHRRGLLLNKKIYRHNNITSQYQLIEETDNTYKKLGGVGINNVVVGLIGTGPTPIFELYSVFGDRYLMEKNTSTSYQPSGDIKTTTQYNYDTGYYGRTMPREISTTNSLGETVVTKSFYPDDVATTTSLGKVLSTEAYQAINYLKAAHRIGELIQQETWVGGQKMSTQRTNFKLQNGNTLPKTIQSAKLERDLDDRIEYVSYDTKGNPLEVKQSGGSHIIYIWGYQDNYPIAKIVNASYTDMPADVTTLINNLKVASNHENNTTEEQAMRDLVDQLRVHSYFDGAEITSYTHDPLIGLTSVTDPRGYTMKYYYDNFNRLEYVKDDAGKLISENKYNYKN</sequence>
<gene>
    <name evidence="1" type="ORF">JJQ60_09740</name>
</gene>
<protein>
    <recommendedName>
        <fullName evidence="3">YD repeat-containing protein</fullName>
    </recommendedName>
</protein>
<reference evidence="1" key="1">
    <citation type="submission" date="2021-01" db="EMBL/GenBank/DDBJ databases">
        <authorList>
            <person name="Zhong Y.L."/>
        </authorList>
    </citation>
    <scope>NUCLEOTIDE SEQUENCE</scope>
    <source>
        <strain evidence="1">KCTC 23302</strain>
    </source>
</reference>
<keyword evidence="2" id="KW-1185">Reference proteome</keyword>